<dbReference type="Proteomes" id="UP000617340">
    <property type="component" value="Unassembled WGS sequence"/>
</dbReference>
<dbReference type="EMBL" id="JACSDZ010000001">
    <property type="protein sequence ID" value="KAF7418549.1"/>
    <property type="molecule type" value="Genomic_DNA"/>
</dbReference>
<organism evidence="1 2">
    <name type="scientific">Vespula germanica</name>
    <name type="common">German yellow jacket</name>
    <name type="synonym">Paravespula germanica</name>
    <dbReference type="NCBI Taxonomy" id="30212"/>
    <lineage>
        <taxon>Eukaryota</taxon>
        <taxon>Metazoa</taxon>
        <taxon>Ecdysozoa</taxon>
        <taxon>Arthropoda</taxon>
        <taxon>Hexapoda</taxon>
        <taxon>Insecta</taxon>
        <taxon>Pterygota</taxon>
        <taxon>Neoptera</taxon>
        <taxon>Endopterygota</taxon>
        <taxon>Hymenoptera</taxon>
        <taxon>Apocrita</taxon>
        <taxon>Aculeata</taxon>
        <taxon>Vespoidea</taxon>
        <taxon>Vespidae</taxon>
        <taxon>Vespinae</taxon>
        <taxon>Vespula</taxon>
    </lineage>
</organism>
<evidence type="ECO:0000313" key="2">
    <source>
        <dbReference type="Proteomes" id="UP000617340"/>
    </source>
</evidence>
<comment type="caution">
    <text evidence="1">The sequence shown here is derived from an EMBL/GenBank/DDBJ whole genome shotgun (WGS) entry which is preliminary data.</text>
</comment>
<evidence type="ECO:0000313" key="1">
    <source>
        <dbReference type="EMBL" id="KAF7418549.1"/>
    </source>
</evidence>
<proteinExistence type="predicted"/>
<gene>
    <name evidence="1" type="ORF">HZH68_001202</name>
</gene>
<sequence>MKSASDFQEFHEIEQQSIELESVLVHRSPWSGIKRSSSFEGTMITTGRMLLIMQRTSKHSVQIKKESSSSSSWGRMPILQASTKILKHQSCAKQ</sequence>
<keyword evidence="2" id="KW-1185">Reference proteome</keyword>
<reference evidence="1" key="1">
    <citation type="journal article" date="2020" name="G3 (Bethesda)">
        <title>High-Quality Assemblies for Three Invasive Social Wasps from the &lt;i&gt;Vespula&lt;/i&gt; Genus.</title>
        <authorList>
            <person name="Harrop T.W.R."/>
            <person name="Guhlin J."/>
            <person name="McLaughlin G.M."/>
            <person name="Permina E."/>
            <person name="Stockwell P."/>
            <person name="Gilligan J."/>
            <person name="Le Lec M.F."/>
            <person name="Gruber M.A.M."/>
            <person name="Quinn O."/>
            <person name="Lovegrove M."/>
            <person name="Duncan E.J."/>
            <person name="Remnant E.J."/>
            <person name="Van Eeckhoven J."/>
            <person name="Graham B."/>
            <person name="Knapp R.A."/>
            <person name="Langford K.W."/>
            <person name="Kronenberg Z."/>
            <person name="Press M.O."/>
            <person name="Eacker S.M."/>
            <person name="Wilson-Rankin E.E."/>
            <person name="Purcell J."/>
            <person name="Lester P.J."/>
            <person name="Dearden P.K."/>
        </authorList>
    </citation>
    <scope>NUCLEOTIDE SEQUENCE</scope>
    <source>
        <strain evidence="1">Linc-1</strain>
    </source>
</reference>
<protein>
    <submittedName>
        <fullName evidence="1">Uncharacterized protein</fullName>
    </submittedName>
</protein>
<accession>A0A834U6H5</accession>
<dbReference type="AlphaFoldDB" id="A0A834U6H5"/>
<name>A0A834U6H5_VESGE</name>